<accession>A0A498NTF2</accession>
<dbReference type="GO" id="GO:0016787">
    <property type="term" value="F:hydrolase activity"/>
    <property type="evidence" value="ECO:0007669"/>
    <property type="project" value="UniProtKB-KW"/>
</dbReference>
<dbReference type="EMBL" id="QBIY01011125">
    <property type="protein sequence ID" value="RXN35410.1"/>
    <property type="molecule type" value="Genomic_DNA"/>
</dbReference>
<keyword evidence="2" id="KW-0378">Hydrolase</keyword>
<evidence type="ECO:0000313" key="2">
    <source>
        <dbReference type="EMBL" id="RXN35410.1"/>
    </source>
</evidence>
<feature type="region of interest" description="Disordered" evidence="1">
    <location>
        <begin position="1"/>
        <end position="71"/>
    </location>
</feature>
<proteinExistence type="predicted"/>
<gene>
    <name evidence="2" type="ORF">ROHU_014202</name>
</gene>
<dbReference type="Proteomes" id="UP000290572">
    <property type="component" value="Unassembled WGS sequence"/>
</dbReference>
<dbReference type="AlphaFoldDB" id="A0A498NTF2"/>
<evidence type="ECO:0000313" key="3">
    <source>
        <dbReference type="Proteomes" id="UP000290572"/>
    </source>
</evidence>
<sequence length="112" mass="12079">MAKSGRDSGMTAMMGYSSATPTENGEPESSLCSTGLPASGYTCSTHQDPAAAQEREVGSVRERLRRRASKPPLPSVILSNVRSLAPKMDELLLITKTCFENRESNLMVLTES</sequence>
<name>A0A498NTF2_LABRO</name>
<feature type="compositionally biased region" description="Basic and acidic residues" evidence="1">
    <location>
        <begin position="53"/>
        <end position="62"/>
    </location>
</feature>
<protein>
    <submittedName>
        <fullName evidence="2">Deoxynucleoside triphosphate triphosphohydrolase SAMHD1</fullName>
    </submittedName>
</protein>
<organism evidence="2 3">
    <name type="scientific">Labeo rohita</name>
    <name type="common">Indian major carp</name>
    <name type="synonym">Cyprinus rohita</name>
    <dbReference type="NCBI Taxonomy" id="84645"/>
    <lineage>
        <taxon>Eukaryota</taxon>
        <taxon>Metazoa</taxon>
        <taxon>Chordata</taxon>
        <taxon>Craniata</taxon>
        <taxon>Vertebrata</taxon>
        <taxon>Euteleostomi</taxon>
        <taxon>Actinopterygii</taxon>
        <taxon>Neopterygii</taxon>
        <taxon>Teleostei</taxon>
        <taxon>Ostariophysi</taxon>
        <taxon>Cypriniformes</taxon>
        <taxon>Cyprinidae</taxon>
        <taxon>Labeoninae</taxon>
        <taxon>Labeonini</taxon>
        <taxon>Labeo</taxon>
    </lineage>
</organism>
<comment type="caution">
    <text evidence="2">The sequence shown here is derived from an EMBL/GenBank/DDBJ whole genome shotgun (WGS) entry which is preliminary data.</text>
</comment>
<keyword evidence="3" id="KW-1185">Reference proteome</keyword>
<reference evidence="2 3" key="1">
    <citation type="submission" date="2018-03" db="EMBL/GenBank/DDBJ databases">
        <title>Draft genome sequence of Rohu Carp (Labeo rohita).</title>
        <authorList>
            <person name="Das P."/>
            <person name="Kushwaha B."/>
            <person name="Joshi C.G."/>
            <person name="Kumar D."/>
            <person name="Nagpure N.S."/>
            <person name="Sahoo L."/>
            <person name="Das S.P."/>
            <person name="Bit A."/>
            <person name="Patnaik S."/>
            <person name="Meher P.K."/>
            <person name="Jayasankar P."/>
            <person name="Koringa P.G."/>
            <person name="Patel N.V."/>
            <person name="Hinsu A.T."/>
            <person name="Kumar R."/>
            <person name="Pandey M."/>
            <person name="Agarwal S."/>
            <person name="Srivastava S."/>
            <person name="Singh M."/>
            <person name="Iquebal M.A."/>
            <person name="Jaiswal S."/>
            <person name="Angadi U.B."/>
            <person name="Kumar N."/>
            <person name="Raza M."/>
            <person name="Shah T.M."/>
            <person name="Rai A."/>
            <person name="Jena J.K."/>
        </authorList>
    </citation>
    <scope>NUCLEOTIDE SEQUENCE [LARGE SCALE GENOMIC DNA]</scope>
    <source>
        <strain evidence="2">DASCIFA01</strain>
        <tissue evidence="2">Testis</tissue>
    </source>
</reference>
<evidence type="ECO:0000256" key="1">
    <source>
        <dbReference type="SAM" id="MobiDB-lite"/>
    </source>
</evidence>